<dbReference type="Gene3D" id="1.10.1740.10">
    <property type="match status" value="1"/>
</dbReference>
<dbReference type="SUPFAM" id="SSF88946">
    <property type="entry name" value="Sigma2 domain of RNA polymerase sigma factors"/>
    <property type="match status" value="1"/>
</dbReference>
<dbReference type="InterPro" id="IPR013325">
    <property type="entry name" value="RNA_pol_sigma_r2"/>
</dbReference>
<dbReference type="SUPFAM" id="SSF88659">
    <property type="entry name" value="Sigma3 and sigma4 domains of RNA polymerase sigma factors"/>
    <property type="match status" value="1"/>
</dbReference>
<feature type="domain" description="RNA polymerase sigma-70 region 2" evidence="7">
    <location>
        <begin position="49"/>
        <end position="112"/>
    </location>
</feature>
<keyword evidence="4" id="KW-0238">DNA-binding</keyword>
<evidence type="ECO:0000256" key="1">
    <source>
        <dbReference type="ARBA" id="ARBA00010641"/>
    </source>
</evidence>
<evidence type="ECO:0000256" key="5">
    <source>
        <dbReference type="ARBA" id="ARBA00023163"/>
    </source>
</evidence>
<dbReference type="OrthoDB" id="281047at2"/>
<feature type="region of interest" description="Disordered" evidence="6">
    <location>
        <begin position="1"/>
        <end position="24"/>
    </location>
</feature>
<evidence type="ECO:0000313" key="9">
    <source>
        <dbReference type="Proteomes" id="UP000320421"/>
    </source>
</evidence>
<keyword evidence="2" id="KW-0805">Transcription regulation</keyword>
<dbReference type="EMBL" id="CP036266">
    <property type="protein sequence ID" value="QDT19879.1"/>
    <property type="molecule type" value="Genomic_DNA"/>
</dbReference>
<dbReference type="GO" id="GO:0006352">
    <property type="term" value="P:DNA-templated transcription initiation"/>
    <property type="evidence" value="ECO:0007669"/>
    <property type="project" value="InterPro"/>
</dbReference>
<evidence type="ECO:0000256" key="2">
    <source>
        <dbReference type="ARBA" id="ARBA00023015"/>
    </source>
</evidence>
<accession>A0A517PKH7</accession>
<evidence type="ECO:0000256" key="4">
    <source>
        <dbReference type="ARBA" id="ARBA00023125"/>
    </source>
</evidence>
<dbReference type="Proteomes" id="UP000320421">
    <property type="component" value="Chromosome"/>
</dbReference>
<dbReference type="InterPro" id="IPR013324">
    <property type="entry name" value="RNA_pol_sigma_r3/r4-like"/>
</dbReference>
<dbReference type="InterPro" id="IPR007627">
    <property type="entry name" value="RNA_pol_sigma70_r2"/>
</dbReference>
<dbReference type="InterPro" id="IPR014284">
    <property type="entry name" value="RNA_pol_sigma-70_dom"/>
</dbReference>
<dbReference type="AlphaFoldDB" id="A0A517PKH7"/>
<keyword evidence="9" id="KW-1185">Reference proteome</keyword>
<reference evidence="8 9" key="1">
    <citation type="submission" date="2019-02" db="EMBL/GenBank/DDBJ databases">
        <title>Deep-cultivation of Planctomycetes and their phenomic and genomic characterization uncovers novel biology.</title>
        <authorList>
            <person name="Wiegand S."/>
            <person name="Jogler M."/>
            <person name="Boedeker C."/>
            <person name="Pinto D."/>
            <person name="Vollmers J."/>
            <person name="Rivas-Marin E."/>
            <person name="Kohn T."/>
            <person name="Peeters S.H."/>
            <person name="Heuer A."/>
            <person name="Rast P."/>
            <person name="Oberbeckmann S."/>
            <person name="Bunk B."/>
            <person name="Jeske O."/>
            <person name="Meyerdierks A."/>
            <person name="Storesund J.E."/>
            <person name="Kallscheuer N."/>
            <person name="Luecker S."/>
            <person name="Lage O.M."/>
            <person name="Pohl T."/>
            <person name="Merkel B.J."/>
            <person name="Hornburger P."/>
            <person name="Mueller R.-W."/>
            <person name="Bruemmer F."/>
            <person name="Labrenz M."/>
            <person name="Spormann A.M."/>
            <person name="Op den Camp H."/>
            <person name="Overmann J."/>
            <person name="Amann R."/>
            <person name="Jetten M.S.M."/>
            <person name="Mascher T."/>
            <person name="Medema M.H."/>
            <person name="Devos D.P."/>
            <person name="Kaster A.-K."/>
            <person name="Ovreas L."/>
            <person name="Rohde M."/>
            <person name="Galperin M.Y."/>
            <person name="Jogler C."/>
        </authorList>
    </citation>
    <scope>NUCLEOTIDE SEQUENCE [LARGE SCALE GENOMIC DNA]</scope>
    <source>
        <strain evidence="8 9">HG66A1</strain>
    </source>
</reference>
<dbReference type="RefSeq" id="WP_145181865.1">
    <property type="nucleotide sequence ID" value="NZ_CP036266.1"/>
</dbReference>
<comment type="similarity">
    <text evidence="1">Belongs to the sigma-70 factor family. ECF subfamily.</text>
</comment>
<feature type="compositionally biased region" description="Basic and acidic residues" evidence="6">
    <location>
        <begin position="1"/>
        <end position="14"/>
    </location>
</feature>
<evidence type="ECO:0000256" key="3">
    <source>
        <dbReference type="ARBA" id="ARBA00023082"/>
    </source>
</evidence>
<proteinExistence type="inferred from homology"/>
<dbReference type="InterPro" id="IPR039425">
    <property type="entry name" value="RNA_pol_sigma-70-like"/>
</dbReference>
<evidence type="ECO:0000259" key="7">
    <source>
        <dbReference type="Pfam" id="PF04542"/>
    </source>
</evidence>
<name>A0A517PKH7_9PLAN</name>
<dbReference type="PANTHER" id="PTHR43133:SF8">
    <property type="entry name" value="RNA POLYMERASE SIGMA FACTOR HI_1459-RELATED"/>
    <property type="match status" value="1"/>
</dbReference>
<keyword evidence="5" id="KW-0804">Transcription</keyword>
<organism evidence="8 9">
    <name type="scientific">Gimesia chilikensis</name>
    <dbReference type="NCBI Taxonomy" id="2605989"/>
    <lineage>
        <taxon>Bacteria</taxon>
        <taxon>Pseudomonadati</taxon>
        <taxon>Planctomycetota</taxon>
        <taxon>Planctomycetia</taxon>
        <taxon>Planctomycetales</taxon>
        <taxon>Planctomycetaceae</taxon>
        <taxon>Gimesia</taxon>
    </lineage>
</organism>
<dbReference type="GO" id="GO:0003677">
    <property type="term" value="F:DNA binding"/>
    <property type="evidence" value="ECO:0007669"/>
    <property type="project" value="UniProtKB-KW"/>
</dbReference>
<dbReference type="GO" id="GO:0016987">
    <property type="term" value="F:sigma factor activity"/>
    <property type="evidence" value="ECO:0007669"/>
    <property type="project" value="UniProtKB-KW"/>
</dbReference>
<dbReference type="PANTHER" id="PTHR43133">
    <property type="entry name" value="RNA POLYMERASE ECF-TYPE SIGMA FACTO"/>
    <property type="match status" value="1"/>
</dbReference>
<evidence type="ECO:0000313" key="8">
    <source>
        <dbReference type="EMBL" id="QDT19879.1"/>
    </source>
</evidence>
<keyword evidence="3" id="KW-0731">Sigma factor</keyword>
<dbReference type="Pfam" id="PF04542">
    <property type="entry name" value="Sigma70_r2"/>
    <property type="match status" value="1"/>
</dbReference>
<sequence>MTEPDGSMKPEDHSPQPSHSQSQWHTRSSMIFDLKEFSQDRWNNFVLVYTPLLKFWIRKKNVPQSAEDDVLQDALQKIYNSIGNFERDAAKGKFRGWLRTIVERRAADYFRSLPQDQGTPQELLDGLVNRDQKDADEIDGEQQALEEVKARALELVRESTAEKTWQMFWKRTVEDIPSSEIAKEFDVTTAAVRVAKQRVLKRLRDLMVDEFNEDS</sequence>
<gene>
    <name evidence="8" type="ORF">HG66A1_16470</name>
</gene>
<dbReference type="NCBIfam" id="TIGR02937">
    <property type="entry name" value="sigma70-ECF"/>
    <property type="match status" value="1"/>
</dbReference>
<protein>
    <submittedName>
        <fullName evidence="8">RNA polymerase sigma factor</fullName>
    </submittedName>
</protein>
<evidence type="ECO:0000256" key="6">
    <source>
        <dbReference type="SAM" id="MobiDB-lite"/>
    </source>
</evidence>